<evidence type="ECO:0000259" key="2">
    <source>
        <dbReference type="Pfam" id="PF14701"/>
    </source>
</evidence>
<organism evidence="3 4">
    <name type="scientific">Fundulus heteroclitus</name>
    <name type="common">Killifish</name>
    <name type="synonym">Mummichog</name>
    <dbReference type="NCBI Taxonomy" id="8078"/>
    <lineage>
        <taxon>Eukaryota</taxon>
        <taxon>Metazoa</taxon>
        <taxon>Chordata</taxon>
        <taxon>Craniata</taxon>
        <taxon>Vertebrata</taxon>
        <taxon>Euteleostomi</taxon>
        <taxon>Actinopterygii</taxon>
        <taxon>Neopterygii</taxon>
        <taxon>Teleostei</taxon>
        <taxon>Neoteleostei</taxon>
        <taxon>Acanthomorphata</taxon>
        <taxon>Ovalentaria</taxon>
        <taxon>Atherinomorphae</taxon>
        <taxon>Cyprinodontiformes</taxon>
        <taxon>Fundulidae</taxon>
        <taxon>Fundulus</taxon>
    </lineage>
</organism>
<dbReference type="Pfam" id="PF14699">
    <property type="entry name" value="hGDE_N"/>
    <property type="match status" value="1"/>
</dbReference>
<dbReference type="GO" id="GO:0005980">
    <property type="term" value="P:glycogen catabolic process"/>
    <property type="evidence" value="ECO:0007669"/>
    <property type="project" value="InterPro"/>
</dbReference>
<dbReference type="GeneTree" id="ENSGT00390000012596"/>
<accession>A0A3Q2T906</accession>
<dbReference type="InterPro" id="IPR029436">
    <property type="entry name" value="AGL_euk_N"/>
</dbReference>
<feature type="domain" description="Eukaryotic glycogen debranching enzyme N-terminal" evidence="1">
    <location>
        <begin position="34"/>
        <end position="119"/>
    </location>
</feature>
<feature type="domain" description="Glycogen debranching enzyme glucanotransferase" evidence="2">
    <location>
        <begin position="125"/>
        <end position="227"/>
    </location>
</feature>
<reference evidence="3" key="1">
    <citation type="submission" date="2025-08" db="UniProtKB">
        <authorList>
            <consortium name="Ensembl"/>
        </authorList>
    </citation>
    <scope>IDENTIFICATION</scope>
</reference>
<dbReference type="Ensembl" id="ENSFHET00000018374.1">
    <property type="protein sequence ID" value="ENSFHEP00000011398.1"/>
    <property type="gene ID" value="ENSFHEG00000012825.1"/>
</dbReference>
<keyword evidence="4" id="KW-1185">Reference proteome</keyword>
<dbReference type="InterPro" id="IPR010401">
    <property type="entry name" value="AGL/Gdb1"/>
</dbReference>
<name>A0A3Q2T906_FUNHE</name>
<dbReference type="Proteomes" id="UP000265000">
    <property type="component" value="Unplaced"/>
</dbReference>
<dbReference type="AlphaFoldDB" id="A0A3Q2T906"/>
<dbReference type="SUPFAM" id="SSF51445">
    <property type="entry name" value="(Trans)glycosidases"/>
    <property type="match status" value="1"/>
</dbReference>
<evidence type="ECO:0000313" key="4">
    <source>
        <dbReference type="Proteomes" id="UP000265000"/>
    </source>
</evidence>
<dbReference type="PANTHER" id="PTHR10569:SF2">
    <property type="entry name" value="GLYCOGEN DEBRANCHING ENZYME"/>
    <property type="match status" value="1"/>
</dbReference>
<proteinExistence type="predicted"/>
<evidence type="ECO:0000259" key="1">
    <source>
        <dbReference type="Pfam" id="PF14699"/>
    </source>
</evidence>
<dbReference type="InterPro" id="IPR017853">
    <property type="entry name" value="GH"/>
</dbReference>
<reference evidence="3" key="2">
    <citation type="submission" date="2025-09" db="UniProtKB">
        <authorList>
            <consortium name="Ensembl"/>
        </authorList>
    </citation>
    <scope>IDENTIFICATION</scope>
</reference>
<dbReference type="InterPro" id="IPR032792">
    <property type="entry name" value="AGL_glucanoTrfase"/>
</dbReference>
<dbReference type="PANTHER" id="PTHR10569">
    <property type="entry name" value="GLYCOGEN DEBRANCHING ENZYME"/>
    <property type="match status" value="1"/>
</dbReference>
<dbReference type="GO" id="GO:0004135">
    <property type="term" value="F:amylo-alpha-1,6-glucosidase activity"/>
    <property type="evidence" value="ECO:0007669"/>
    <property type="project" value="InterPro"/>
</dbReference>
<protein>
    <submittedName>
        <fullName evidence="3">Uncharacterized protein</fullName>
    </submittedName>
</protein>
<sequence length="245" mass="28126">MMLPQHLKQIRVLMLNEKENLERTLFRLEQGFELQFRLGPTLQGRRVIVHTNYPLYGQKFIRNNFRVLAWNYPTGREDDSDKYCSLEINIAGSYEYYFGYAGVERLGGGYIVVDPVLRVGEDNHVLPLDCITIQTYLSKCLGHLDDWPDRLRVAKESGYNMIHFTPLQTLGESRSCYSLADQLTFSPEFSPDGKSYTWEDVGGLVEKLRTEWNMVSITDVVYNHTATSPTQPCLSVEGPCRLIAL</sequence>
<dbReference type="Pfam" id="PF14701">
    <property type="entry name" value="hDGE_amylase"/>
    <property type="match status" value="1"/>
</dbReference>
<dbReference type="STRING" id="8078.ENSFHEP00000011398"/>
<evidence type="ECO:0000313" key="3">
    <source>
        <dbReference type="Ensembl" id="ENSFHEP00000011398.1"/>
    </source>
</evidence>
<dbReference type="GO" id="GO:0004134">
    <property type="term" value="F:4-alpha-glucanotransferase activity"/>
    <property type="evidence" value="ECO:0007669"/>
    <property type="project" value="InterPro"/>
</dbReference>